<keyword evidence="7" id="KW-1185">Reference proteome</keyword>
<feature type="non-terminal residue" evidence="6">
    <location>
        <position position="1"/>
    </location>
</feature>
<evidence type="ECO:0000256" key="3">
    <source>
        <dbReference type="ARBA" id="ARBA00022989"/>
    </source>
</evidence>
<organism evidence="6 7">
    <name type="scientific">Durusdinium trenchii</name>
    <dbReference type="NCBI Taxonomy" id="1381693"/>
    <lineage>
        <taxon>Eukaryota</taxon>
        <taxon>Sar</taxon>
        <taxon>Alveolata</taxon>
        <taxon>Dinophyceae</taxon>
        <taxon>Suessiales</taxon>
        <taxon>Symbiodiniaceae</taxon>
        <taxon>Durusdinium</taxon>
    </lineage>
</organism>
<evidence type="ECO:0000313" key="6">
    <source>
        <dbReference type="EMBL" id="CAK8994011.1"/>
    </source>
</evidence>
<comment type="subcellular location">
    <subcellularLocation>
        <location evidence="1">Membrane</location>
        <topology evidence="1">Multi-pass membrane protein</topology>
    </subcellularLocation>
</comment>
<evidence type="ECO:0000256" key="4">
    <source>
        <dbReference type="ARBA" id="ARBA00023136"/>
    </source>
</evidence>
<feature type="transmembrane region" description="Helical" evidence="5">
    <location>
        <begin position="43"/>
        <end position="61"/>
    </location>
</feature>
<dbReference type="EMBL" id="CAXAMM010001932">
    <property type="protein sequence ID" value="CAK8994011.1"/>
    <property type="molecule type" value="Genomic_DNA"/>
</dbReference>
<protein>
    <submittedName>
        <fullName evidence="6">Sulfoquinovose importer</fullName>
    </submittedName>
</protein>
<evidence type="ECO:0000256" key="1">
    <source>
        <dbReference type="ARBA" id="ARBA00004141"/>
    </source>
</evidence>
<accession>A0ABP0HWL6</accession>
<dbReference type="SUPFAM" id="SSF161111">
    <property type="entry name" value="Cation efflux protein transmembrane domain-like"/>
    <property type="match status" value="1"/>
</dbReference>
<name>A0ABP0HWL6_9DINO</name>
<dbReference type="InterPro" id="IPR027469">
    <property type="entry name" value="Cation_efflux_TMD_sf"/>
</dbReference>
<dbReference type="Proteomes" id="UP001642464">
    <property type="component" value="Unassembled WGS sequence"/>
</dbReference>
<evidence type="ECO:0000313" key="7">
    <source>
        <dbReference type="Proteomes" id="UP001642464"/>
    </source>
</evidence>
<evidence type="ECO:0000256" key="5">
    <source>
        <dbReference type="SAM" id="Phobius"/>
    </source>
</evidence>
<keyword evidence="2 5" id="KW-0812">Transmembrane</keyword>
<evidence type="ECO:0000256" key="2">
    <source>
        <dbReference type="ARBA" id="ARBA00022692"/>
    </source>
</evidence>
<keyword evidence="4 5" id="KW-0472">Membrane</keyword>
<sequence>SAGDLGKLKWKPVINIVISICLAAPGVWLTIEGWPDLSEGHSSVTPIGIILIGFALIILFFSSARLRQYFRGKHLLSLHDLEVMVAIHKSRNRLPGGEKAVEK</sequence>
<feature type="transmembrane region" description="Helical" evidence="5">
    <location>
        <begin position="12"/>
        <end position="31"/>
    </location>
</feature>
<comment type="caution">
    <text evidence="6">The sequence shown here is derived from an EMBL/GenBank/DDBJ whole genome shotgun (WGS) entry which is preliminary data.</text>
</comment>
<reference evidence="6 7" key="1">
    <citation type="submission" date="2024-02" db="EMBL/GenBank/DDBJ databases">
        <authorList>
            <person name="Chen Y."/>
            <person name="Shah S."/>
            <person name="Dougan E. K."/>
            <person name="Thang M."/>
            <person name="Chan C."/>
        </authorList>
    </citation>
    <scope>NUCLEOTIDE SEQUENCE [LARGE SCALE GENOMIC DNA]</scope>
</reference>
<gene>
    <name evidence="6" type="ORF">SCF082_LOCUS3755</name>
</gene>
<proteinExistence type="predicted"/>
<keyword evidence="3 5" id="KW-1133">Transmembrane helix</keyword>